<sequence>MVKHFGTVEIYIGREKMKVLWICNVPIPEAKEVMGDETQVRVSWLVGISEALRKKVDLYIAYTSFERTEIAAGKGNQVTFIAVPRNKKAVNQFDEQLEEQMIKVYEMVQPDAIHVFGTEFPHTLSVINASRKSGRNASTVVSIQGLVSIYAGHYTANIPEWVQHFYTVRDLIRHCNIRGAAKEFAARGKYEIEALKKAEHVIGRTDWDEACAKMFNPDVAYHFNNEILRDSFYENEWQYESCEKYRIFMSQGGVPYKGFHYMIEALAVLKRQYPMVSLYITERDFVNPRGIKEKLRLNSYQYYLKKLINRYGLQENIHFLGTLDEKQMCEQYLKANVFVLPSAIENSPNSLGEAMMLGTPTVVSDVGGVKNMIDHEKEGYVYQHDASYMIAYYAGRFFEMGAEAKKITDQARRHASQIFDIEKNIGDLVAIYEKISRIDR</sequence>
<comment type="caution">
    <text evidence="2">The sequence shown here is derived from an EMBL/GenBank/DDBJ whole genome shotgun (WGS) entry which is preliminary data.</text>
</comment>
<dbReference type="SUPFAM" id="SSF53756">
    <property type="entry name" value="UDP-Glycosyltransferase/glycogen phosphorylase"/>
    <property type="match status" value="1"/>
</dbReference>
<proteinExistence type="predicted"/>
<feature type="domain" description="Glycosyl transferase family 1" evidence="1">
    <location>
        <begin position="243"/>
        <end position="413"/>
    </location>
</feature>
<dbReference type="PANTHER" id="PTHR12526:SF637">
    <property type="entry name" value="GLYCOSYLTRANSFERASE EPSF-RELATED"/>
    <property type="match status" value="1"/>
</dbReference>
<dbReference type="AlphaFoldDB" id="A0A414LYT4"/>
<gene>
    <name evidence="2" type="ORF">DW707_02325</name>
</gene>
<dbReference type="GO" id="GO:0016757">
    <property type="term" value="F:glycosyltransferase activity"/>
    <property type="evidence" value="ECO:0007669"/>
    <property type="project" value="InterPro"/>
</dbReference>
<keyword evidence="2" id="KW-0808">Transferase</keyword>
<dbReference type="Proteomes" id="UP000286271">
    <property type="component" value="Unassembled WGS sequence"/>
</dbReference>
<dbReference type="InterPro" id="IPR001296">
    <property type="entry name" value="Glyco_trans_1"/>
</dbReference>
<evidence type="ECO:0000313" key="2">
    <source>
        <dbReference type="EMBL" id="RHF00061.1"/>
    </source>
</evidence>
<organism evidence="2 3">
    <name type="scientific">Roseburia inulinivorans</name>
    <dbReference type="NCBI Taxonomy" id="360807"/>
    <lineage>
        <taxon>Bacteria</taxon>
        <taxon>Bacillati</taxon>
        <taxon>Bacillota</taxon>
        <taxon>Clostridia</taxon>
        <taxon>Lachnospirales</taxon>
        <taxon>Lachnospiraceae</taxon>
        <taxon>Roseburia</taxon>
    </lineage>
</organism>
<dbReference type="Gene3D" id="3.40.50.2000">
    <property type="entry name" value="Glycogen Phosphorylase B"/>
    <property type="match status" value="2"/>
</dbReference>
<dbReference type="PANTHER" id="PTHR12526">
    <property type="entry name" value="GLYCOSYLTRANSFERASE"/>
    <property type="match status" value="1"/>
</dbReference>
<evidence type="ECO:0000313" key="3">
    <source>
        <dbReference type="Proteomes" id="UP000286271"/>
    </source>
</evidence>
<name>A0A414LYT4_9FIRM</name>
<evidence type="ECO:0000259" key="1">
    <source>
        <dbReference type="Pfam" id="PF00534"/>
    </source>
</evidence>
<dbReference type="EMBL" id="QSKW01000002">
    <property type="protein sequence ID" value="RHF00061.1"/>
    <property type="molecule type" value="Genomic_DNA"/>
</dbReference>
<dbReference type="CDD" id="cd03801">
    <property type="entry name" value="GT4_PimA-like"/>
    <property type="match status" value="1"/>
</dbReference>
<reference evidence="2 3" key="1">
    <citation type="submission" date="2018-08" db="EMBL/GenBank/DDBJ databases">
        <title>A genome reference for cultivated species of the human gut microbiota.</title>
        <authorList>
            <person name="Zou Y."/>
            <person name="Xue W."/>
            <person name="Luo G."/>
        </authorList>
    </citation>
    <scope>NUCLEOTIDE SEQUENCE [LARGE SCALE GENOMIC DNA]</scope>
    <source>
        <strain evidence="2 3">AM27-11</strain>
    </source>
</reference>
<dbReference type="Pfam" id="PF00534">
    <property type="entry name" value="Glycos_transf_1"/>
    <property type="match status" value="1"/>
</dbReference>
<accession>A0A414LYT4</accession>
<protein>
    <submittedName>
        <fullName evidence="2">Glycosyltransferase</fullName>
    </submittedName>
</protein>